<feature type="chain" id="PRO_5026303519" description="Ionotropic glutamate receptor C-terminal domain-containing protein" evidence="9">
    <location>
        <begin position="25"/>
        <end position="600"/>
    </location>
</feature>
<dbReference type="PANTHER" id="PTHR42643:SF30">
    <property type="entry name" value="IONOTROPIC RECEPTOR 40A-RELATED"/>
    <property type="match status" value="1"/>
</dbReference>
<keyword evidence="7" id="KW-0325">Glycoprotein</keyword>
<keyword evidence="4 8" id="KW-1133">Transmembrane helix</keyword>
<dbReference type="InterPro" id="IPR052192">
    <property type="entry name" value="Insect_Ionotropic_Sensory_Rcpt"/>
</dbReference>
<evidence type="ECO:0008006" key="12">
    <source>
        <dbReference type="Google" id="ProtNLM"/>
    </source>
</evidence>
<feature type="transmembrane region" description="Helical" evidence="8">
    <location>
        <begin position="518"/>
        <end position="544"/>
    </location>
</feature>
<keyword evidence="11" id="KW-1185">Reference proteome</keyword>
<evidence type="ECO:0000256" key="9">
    <source>
        <dbReference type="SAM" id="SignalP"/>
    </source>
</evidence>
<dbReference type="EnsemblMetazoa" id="ACON013242-RA">
    <property type="protein sequence ID" value="ACON013242-PA"/>
    <property type="gene ID" value="ACON013242"/>
</dbReference>
<feature type="transmembrane region" description="Helical" evidence="8">
    <location>
        <begin position="288"/>
        <end position="308"/>
    </location>
</feature>
<feature type="transmembrane region" description="Helical" evidence="8">
    <location>
        <begin position="344"/>
        <end position="367"/>
    </location>
</feature>
<evidence type="ECO:0000313" key="10">
    <source>
        <dbReference type="EnsemblMetazoa" id="ACON013242-PA"/>
    </source>
</evidence>
<dbReference type="PANTHER" id="PTHR42643">
    <property type="entry name" value="IONOTROPIC RECEPTOR 20A-RELATED"/>
    <property type="match status" value="1"/>
</dbReference>
<evidence type="ECO:0000256" key="1">
    <source>
        <dbReference type="ARBA" id="ARBA00004651"/>
    </source>
</evidence>
<accession>A0A6E8W9E3</accession>
<dbReference type="GO" id="GO:0005886">
    <property type="term" value="C:plasma membrane"/>
    <property type="evidence" value="ECO:0007669"/>
    <property type="project" value="UniProtKB-SubCell"/>
</dbReference>
<dbReference type="VEuPathDB" id="VectorBase:ACON013242"/>
<keyword evidence="2" id="KW-1003">Cell membrane</keyword>
<keyword evidence="6" id="KW-0675">Receptor</keyword>
<evidence type="ECO:0000256" key="8">
    <source>
        <dbReference type="SAM" id="Phobius"/>
    </source>
</evidence>
<evidence type="ECO:0000256" key="4">
    <source>
        <dbReference type="ARBA" id="ARBA00022989"/>
    </source>
</evidence>
<protein>
    <recommendedName>
        <fullName evidence="12">Ionotropic glutamate receptor C-terminal domain-containing protein</fullName>
    </recommendedName>
</protein>
<dbReference type="VEuPathDB" id="VectorBase:ACON2_037690"/>
<sequence length="600" mass="69541">IVMFQAIVVAVFTYLALQAPDGNAFDTFPLLTPLESNISFILKAFVELQSQWCPPWRYKKFYILNYNSDQLSEDILTGILQLNGPPWIISTEPSGLTYWTYENNRCAVIMVSGYERMRPARPLYYGSRYFIFHPNLVEGNVFMDQINSGMSCILDKAYFIVYNRTTIEIQHKNFFTNRTIQLDPANIRVPDDLKDLHGRKLHIALPEGNEQVATFERYLAETICQQRNASYEISSLYDASVDYGVVNMGVPFPTTDKTIALGSTFVSVMVPRSKPKPIIAALIDPFDYYTWITLFVLIFLLALVLSLFGKVLSQWNIIENALEMIMCILGGPTRKYGGWFENQIITNYCLLAIVIVYSYQSLIISYLTYTRYSPEINTEDEIRNHCIFPVGSTWAAPLDFHTDGEYDDGRDNMCFLFASRDDKQITTLLVENMRDIDPAAGQAYKRNLRVADTVLLKYYLLYYFFNKSIIRELFPFYIGAFRESGLFDQHYRNKSIHTAIHSREMFGVRSFNVSDLSIIWYLYAGGVMVSILWFGVEIAFFHCLRCGRMVRKRCQTYFLRRKCEILSTCTMENQVHTLNERSKQQSLPVFKQQHWKCSVL</sequence>
<dbReference type="VEuPathDB" id="VectorBase:ACMO_002804"/>
<dbReference type="Proteomes" id="UP001105220">
    <property type="component" value="Unplaced"/>
</dbReference>
<evidence type="ECO:0000256" key="7">
    <source>
        <dbReference type="ARBA" id="ARBA00023180"/>
    </source>
</evidence>
<dbReference type="AlphaFoldDB" id="A0A6E8W9E3"/>
<keyword evidence="5 8" id="KW-0472">Membrane</keyword>
<evidence type="ECO:0000256" key="2">
    <source>
        <dbReference type="ARBA" id="ARBA00022475"/>
    </source>
</evidence>
<evidence type="ECO:0000256" key="3">
    <source>
        <dbReference type="ARBA" id="ARBA00022692"/>
    </source>
</evidence>
<keyword evidence="9" id="KW-0732">Signal</keyword>
<keyword evidence="3 8" id="KW-0812">Transmembrane</keyword>
<evidence type="ECO:0000256" key="5">
    <source>
        <dbReference type="ARBA" id="ARBA00023136"/>
    </source>
</evidence>
<reference key="1">
    <citation type="journal article" date="2019" name="Genes (Basel)">
        <title>A High-Quality De novo Genome Assembly from a Single Mosquito Using PacBio Sequencing.</title>
        <authorList>
            <person name="Kingan S.B."/>
            <person name="Heaton H."/>
            <person name="Cudini J."/>
            <person name="Lambert C.C."/>
            <person name="Baybayan P."/>
            <person name="Galvin B.D."/>
            <person name="Durbin R."/>
            <person name="Korlach J."/>
            <person name="Lawniczak M.K.N."/>
        </authorList>
    </citation>
    <scope>NUCLEOTIDE SEQUENCE [LARGE SCALE GENOMIC DNA]</scope>
    <source>
        <strain>Mali-NIH</strain>
    </source>
</reference>
<evidence type="ECO:0000313" key="11">
    <source>
        <dbReference type="Proteomes" id="UP001105220"/>
    </source>
</evidence>
<evidence type="ECO:0000256" key="6">
    <source>
        <dbReference type="ARBA" id="ARBA00023170"/>
    </source>
</evidence>
<feature type="signal peptide" evidence="9">
    <location>
        <begin position="1"/>
        <end position="24"/>
    </location>
</feature>
<comment type="subcellular location">
    <subcellularLocation>
        <location evidence="1">Cell membrane</location>
        <topology evidence="1">Multi-pass membrane protein</topology>
    </subcellularLocation>
</comment>
<proteinExistence type="predicted"/>
<reference evidence="10" key="2">
    <citation type="submission" date="2020-05" db="UniProtKB">
        <authorList>
            <consortium name="EnsemblMetazoa"/>
        </authorList>
    </citation>
    <scope>IDENTIFICATION</scope>
    <source>
        <strain evidence="10">Ngousso</strain>
    </source>
</reference>
<organism evidence="10 11">
    <name type="scientific">Anopheles coluzzii</name>
    <name type="common">African malaria mosquito</name>
    <dbReference type="NCBI Taxonomy" id="1518534"/>
    <lineage>
        <taxon>Eukaryota</taxon>
        <taxon>Metazoa</taxon>
        <taxon>Ecdysozoa</taxon>
        <taxon>Arthropoda</taxon>
        <taxon>Hexapoda</taxon>
        <taxon>Insecta</taxon>
        <taxon>Pterygota</taxon>
        <taxon>Neoptera</taxon>
        <taxon>Endopterygota</taxon>
        <taxon>Diptera</taxon>
        <taxon>Nematocera</taxon>
        <taxon>Culicoidea</taxon>
        <taxon>Culicidae</taxon>
        <taxon>Anophelinae</taxon>
        <taxon>Anopheles</taxon>
    </lineage>
</organism>
<name>A0A6E8W9E3_ANOCL</name>